<dbReference type="GO" id="GO:0016020">
    <property type="term" value="C:membrane"/>
    <property type="evidence" value="ECO:0007669"/>
    <property type="project" value="InterPro"/>
</dbReference>
<feature type="compositionally biased region" description="Low complexity" evidence="4">
    <location>
        <begin position="143"/>
        <end position="154"/>
    </location>
</feature>
<evidence type="ECO:0000256" key="4">
    <source>
        <dbReference type="SAM" id="MobiDB-lite"/>
    </source>
</evidence>
<dbReference type="PANTHER" id="PTHR32347">
    <property type="entry name" value="EFFLUX SYSTEM COMPONENT YKNX-RELATED"/>
    <property type="match status" value="1"/>
</dbReference>
<evidence type="ECO:0000313" key="6">
    <source>
        <dbReference type="Proteomes" id="UP000334990"/>
    </source>
</evidence>
<feature type="compositionally biased region" description="Gly residues" evidence="4">
    <location>
        <begin position="277"/>
        <end position="295"/>
    </location>
</feature>
<gene>
    <name evidence="5" type="ORF">Acor_80030</name>
</gene>
<evidence type="ECO:0000256" key="2">
    <source>
        <dbReference type="ARBA" id="ARBA00009477"/>
    </source>
</evidence>
<proteinExistence type="inferred from homology"/>
<dbReference type="PRINTS" id="PR01490">
    <property type="entry name" value="RTXTOXIND"/>
</dbReference>
<sequence>MMSSSPSALLRKGGLALAAIVLVSTGVIYLSGDDSAAAPRVDLVSAERGTVVSAVSAAGTTVDNGVRDLSFTSEGKVQKIYVSIGDKVTKGDILARIDNTAAKENYTAAAATLAAAEDALENPTSTGTTTGTTTGSGAGNASGSGDASASSSGSSGSGSGSSCPPSDAGKPSANPTAKPTATGRPSGAAQPSPSAAPGAPVGVEPALPGSASDSAGTPDSPGKPGSAGGGDRPSDDVGLVIQTQPPAPRPSPTPTVTPTPSAAPACTGTQGSQSNQGGQGSQSGQGGGSGGGAQGGRVLSEAELEANVSKATTDLAEAKEALAGVTIKAPAAGTVLSIAGTVDTDYTTGTFITLGDLDNLQVHALFTQSDIGHLKIGQPAEITLTTDQTTSHPGKVSHIDPTATTTGKLVQYGVTITFDTHPDALLLGQSATVQVTTAEAANTLYVPARAVQTGQDGTTTVTTQSGQKKPVHTGIRSDLYIEITNGLTEGDQITLPTDTTTNGFPDSTFPG</sequence>
<feature type="compositionally biased region" description="Low complexity" evidence="4">
    <location>
        <begin position="258"/>
        <end position="276"/>
    </location>
</feature>
<dbReference type="Gene3D" id="2.40.50.100">
    <property type="match status" value="1"/>
</dbReference>
<dbReference type="Gene3D" id="2.40.30.170">
    <property type="match status" value="1"/>
</dbReference>
<dbReference type="InterPro" id="IPR006143">
    <property type="entry name" value="RND_pump_MFP"/>
</dbReference>
<dbReference type="GO" id="GO:0030313">
    <property type="term" value="C:cell envelope"/>
    <property type="evidence" value="ECO:0007669"/>
    <property type="project" value="UniProtKB-SubCell"/>
</dbReference>
<evidence type="ECO:0000256" key="1">
    <source>
        <dbReference type="ARBA" id="ARBA00004196"/>
    </source>
</evidence>
<comment type="subcellular location">
    <subcellularLocation>
        <location evidence="1">Cell envelope</location>
    </subcellularLocation>
</comment>
<evidence type="ECO:0000313" key="5">
    <source>
        <dbReference type="EMBL" id="GES05934.1"/>
    </source>
</evidence>
<comment type="caution">
    <text evidence="5">The sequence shown here is derived from an EMBL/GenBank/DDBJ whole genome shotgun (WGS) entry which is preliminary data.</text>
</comment>
<reference evidence="5 6" key="1">
    <citation type="submission" date="2019-10" db="EMBL/GenBank/DDBJ databases">
        <title>Whole genome shotgun sequence of Acrocarpospora corrugata NBRC 13972.</title>
        <authorList>
            <person name="Ichikawa N."/>
            <person name="Kimura A."/>
            <person name="Kitahashi Y."/>
            <person name="Komaki H."/>
            <person name="Oguchi A."/>
        </authorList>
    </citation>
    <scope>NUCLEOTIDE SEQUENCE [LARGE SCALE GENOMIC DNA]</scope>
    <source>
        <strain evidence="5 6">NBRC 13972</strain>
    </source>
</reference>
<dbReference type="NCBIfam" id="TIGR01730">
    <property type="entry name" value="RND_mfp"/>
    <property type="match status" value="1"/>
</dbReference>
<dbReference type="Gene3D" id="2.40.420.20">
    <property type="match status" value="1"/>
</dbReference>
<name>A0A5M3WAJ6_9ACTN</name>
<feature type="region of interest" description="Disordered" evidence="4">
    <location>
        <begin position="120"/>
        <end position="296"/>
    </location>
</feature>
<dbReference type="RefSeq" id="WP_170317332.1">
    <property type="nucleotide sequence ID" value="NZ_BAAABN010000011.1"/>
</dbReference>
<feature type="compositionally biased region" description="Low complexity" evidence="4">
    <location>
        <begin position="120"/>
        <end position="133"/>
    </location>
</feature>
<comment type="similarity">
    <text evidence="2">Belongs to the membrane fusion protein (MFP) (TC 8.A.1) family.</text>
</comment>
<keyword evidence="3" id="KW-0175">Coiled coil</keyword>
<dbReference type="Proteomes" id="UP000334990">
    <property type="component" value="Unassembled WGS sequence"/>
</dbReference>
<dbReference type="InterPro" id="IPR050465">
    <property type="entry name" value="UPF0194_transport"/>
</dbReference>
<dbReference type="GO" id="GO:0022857">
    <property type="term" value="F:transmembrane transporter activity"/>
    <property type="evidence" value="ECO:0007669"/>
    <property type="project" value="InterPro"/>
</dbReference>
<feature type="compositionally biased region" description="Low complexity" evidence="4">
    <location>
        <begin position="185"/>
        <end position="206"/>
    </location>
</feature>
<organism evidence="5 6">
    <name type="scientific">Acrocarpospora corrugata</name>
    <dbReference type="NCBI Taxonomy" id="35763"/>
    <lineage>
        <taxon>Bacteria</taxon>
        <taxon>Bacillati</taxon>
        <taxon>Actinomycetota</taxon>
        <taxon>Actinomycetes</taxon>
        <taxon>Streptosporangiales</taxon>
        <taxon>Streptosporangiaceae</taxon>
        <taxon>Acrocarpospora</taxon>
    </lineage>
</organism>
<evidence type="ECO:0000256" key="3">
    <source>
        <dbReference type="ARBA" id="ARBA00023054"/>
    </source>
</evidence>
<dbReference type="AlphaFoldDB" id="A0A5M3WAJ6"/>
<feature type="compositionally biased region" description="Polar residues" evidence="4">
    <location>
        <begin position="494"/>
        <end position="511"/>
    </location>
</feature>
<feature type="region of interest" description="Disordered" evidence="4">
    <location>
        <begin position="491"/>
        <end position="511"/>
    </location>
</feature>
<dbReference type="EMBL" id="BLAD01000119">
    <property type="protein sequence ID" value="GES05934.1"/>
    <property type="molecule type" value="Genomic_DNA"/>
</dbReference>
<protein>
    <submittedName>
        <fullName evidence="5">Uncharacterized protein</fullName>
    </submittedName>
</protein>
<accession>A0A5M3WAJ6</accession>
<keyword evidence="6" id="KW-1185">Reference proteome</keyword>
<feature type="compositionally biased region" description="Pro residues" evidence="4">
    <location>
        <begin position="245"/>
        <end position="257"/>
    </location>
</feature>